<keyword evidence="2" id="KW-1185">Reference proteome</keyword>
<reference evidence="2" key="1">
    <citation type="journal article" date="2023" name="G3 (Bethesda)">
        <title>Genome assembly and association tests identify interacting loci associated with vigor, precocity, and sex in interspecific pistachio rootstocks.</title>
        <authorList>
            <person name="Palmer W."/>
            <person name="Jacygrad E."/>
            <person name="Sagayaradj S."/>
            <person name="Cavanaugh K."/>
            <person name="Han R."/>
            <person name="Bertier L."/>
            <person name="Beede B."/>
            <person name="Kafkas S."/>
            <person name="Golino D."/>
            <person name="Preece J."/>
            <person name="Michelmore R."/>
        </authorList>
    </citation>
    <scope>NUCLEOTIDE SEQUENCE [LARGE SCALE GENOMIC DNA]</scope>
</reference>
<protein>
    <submittedName>
        <fullName evidence="1">Uncharacterized protein</fullName>
    </submittedName>
</protein>
<dbReference type="EMBL" id="CM047908">
    <property type="protein sequence ID" value="KAJ0080928.1"/>
    <property type="molecule type" value="Genomic_DNA"/>
</dbReference>
<sequence length="144" mass="16195">MQDIIECILEESRFIKVKDEKQRTALHLAASAGDLEVVSYLIEKFDSALVERDSSGFLPIHMAAIEGQVAVIEELLSSYPHPELMLTANLQNLLHVAAKSGKLNVLSYVFRNHDLEMLKNQRDKGGNTRLHLATINWHGMREGT</sequence>
<evidence type="ECO:0000313" key="2">
    <source>
        <dbReference type="Proteomes" id="UP001164250"/>
    </source>
</evidence>
<accession>A0ACC1A0Z3</accession>
<name>A0ACC1A0Z3_9ROSI</name>
<organism evidence="1 2">
    <name type="scientific">Pistacia atlantica</name>
    <dbReference type="NCBI Taxonomy" id="434234"/>
    <lineage>
        <taxon>Eukaryota</taxon>
        <taxon>Viridiplantae</taxon>
        <taxon>Streptophyta</taxon>
        <taxon>Embryophyta</taxon>
        <taxon>Tracheophyta</taxon>
        <taxon>Spermatophyta</taxon>
        <taxon>Magnoliopsida</taxon>
        <taxon>eudicotyledons</taxon>
        <taxon>Gunneridae</taxon>
        <taxon>Pentapetalae</taxon>
        <taxon>rosids</taxon>
        <taxon>malvids</taxon>
        <taxon>Sapindales</taxon>
        <taxon>Anacardiaceae</taxon>
        <taxon>Pistacia</taxon>
    </lineage>
</organism>
<evidence type="ECO:0000313" key="1">
    <source>
        <dbReference type="EMBL" id="KAJ0080928.1"/>
    </source>
</evidence>
<proteinExistence type="predicted"/>
<dbReference type="Proteomes" id="UP001164250">
    <property type="component" value="Chromosome 12"/>
</dbReference>
<gene>
    <name evidence="1" type="ORF">Patl1_11988</name>
</gene>
<comment type="caution">
    <text evidence="1">The sequence shown here is derived from an EMBL/GenBank/DDBJ whole genome shotgun (WGS) entry which is preliminary data.</text>
</comment>